<proteinExistence type="predicted"/>
<reference evidence="1" key="2">
    <citation type="submission" date="2023-05" db="EMBL/GenBank/DDBJ databases">
        <authorList>
            <consortium name="Lawrence Berkeley National Laboratory"/>
            <person name="Steindorff A."/>
            <person name="Hensen N."/>
            <person name="Bonometti L."/>
            <person name="Westerberg I."/>
            <person name="Brannstrom I.O."/>
            <person name="Guillou S."/>
            <person name="Cros-Aarteil S."/>
            <person name="Calhoun S."/>
            <person name="Haridas S."/>
            <person name="Kuo A."/>
            <person name="Mondo S."/>
            <person name="Pangilinan J."/>
            <person name="Riley R."/>
            <person name="Labutti K."/>
            <person name="Andreopoulos B."/>
            <person name="Lipzen A."/>
            <person name="Chen C."/>
            <person name="Yanf M."/>
            <person name="Daum C."/>
            <person name="Ng V."/>
            <person name="Clum A."/>
            <person name="Ohm R."/>
            <person name="Martin F."/>
            <person name="Silar P."/>
            <person name="Natvig D."/>
            <person name="Lalanne C."/>
            <person name="Gautier V."/>
            <person name="Ament-Velasquez S.L."/>
            <person name="Kruys A."/>
            <person name="Hutchinson M.I."/>
            <person name="Powell A.J."/>
            <person name="Barry K."/>
            <person name="Miller A.N."/>
            <person name="Grigoriev I.V."/>
            <person name="Debuchy R."/>
            <person name="Gladieux P."/>
            <person name="Thoren M.H."/>
            <person name="Johannesson H."/>
        </authorList>
    </citation>
    <scope>NUCLEOTIDE SEQUENCE</scope>
    <source>
        <strain evidence="1">CBS 123565</strain>
    </source>
</reference>
<keyword evidence="2" id="KW-1185">Reference proteome</keyword>
<dbReference type="AlphaFoldDB" id="A0AAN6UKR0"/>
<evidence type="ECO:0000313" key="2">
    <source>
        <dbReference type="Proteomes" id="UP001304895"/>
    </source>
</evidence>
<gene>
    <name evidence="1" type="ORF">BT67DRAFT_298306</name>
</gene>
<accession>A0AAN6UKR0</accession>
<organism evidence="1 2">
    <name type="scientific">Trichocladium antarcticum</name>
    <dbReference type="NCBI Taxonomy" id="1450529"/>
    <lineage>
        <taxon>Eukaryota</taxon>
        <taxon>Fungi</taxon>
        <taxon>Dikarya</taxon>
        <taxon>Ascomycota</taxon>
        <taxon>Pezizomycotina</taxon>
        <taxon>Sordariomycetes</taxon>
        <taxon>Sordariomycetidae</taxon>
        <taxon>Sordariales</taxon>
        <taxon>Chaetomiaceae</taxon>
        <taxon>Trichocladium</taxon>
    </lineage>
</organism>
<sequence length="199" mass="22162">MSTGGDAKSYANQHIRTDWASHRTRFENVRGPGHSEHAVANRRHCRSGRWLYGTHDGVEGTRRGVMRRAQGFLGHAGQNCDSKSPKRPGGRRLPWPRFTVGCAFGIRFPDKRYQLGTCLPAASCQAFAHTTRALRSPHEHLGRSFIQKQSTSHPLGPVISSLIFPSLRRCCGRCARVCQATRHPSVPLAERLMQKDAAN</sequence>
<name>A0AAN6UKR0_9PEZI</name>
<protein>
    <submittedName>
        <fullName evidence="1">Uncharacterized protein</fullName>
    </submittedName>
</protein>
<evidence type="ECO:0000313" key="1">
    <source>
        <dbReference type="EMBL" id="KAK4134569.1"/>
    </source>
</evidence>
<dbReference type="Proteomes" id="UP001304895">
    <property type="component" value="Unassembled WGS sequence"/>
</dbReference>
<comment type="caution">
    <text evidence="1">The sequence shown here is derived from an EMBL/GenBank/DDBJ whole genome shotgun (WGS) entry which is preliminary data.</text>
</comment>
<reference evidence="1" key="1">
    <citation type="journal article" date="2023" name="Mol. Phylogenet. Evol.">
        <title>Genome-scale phylogeny and comparative genomics of the fungal order Sordariales.</title>
        <authorList>
            <person name="Hensen N."/>
            <person name="Bonometti L."/>
            <person name="Westerberg I."/>
            <person name="Brannstrom I.O."/>
            <person name="Guillou S."/>
            <person name="Cros-Aarteil S."/>
            <person name="Calhoun S."/>
            <person name="Haridas S."/>
            <person name="Kuo A."/>
            <person name="Mondo S."/>
            <person name="Pangilinan J."/>
            <person name="Riley R."/>
            <person name="LaButti K."/>
            <person name="Andreopoulos B."/>
            <person name="Lipzen A."/>
            <person name="Chen C."/>
            <person name="Yan M."/>
            <person name="Daum C."/>
            <person name="Ng V."/>
            <person name="Clum A."/>
            <person name="Steindorff A."/>
            <person name="Ohm R.A."/>
            <person name="Martin F."/>
            <person name="Silar P."/>
            <person name="Natvig D.O."/>
            <person name="Lalanne C."/>
            <person name="Gautier V."/>
            <person name="Ament-Velasquez S.L."/>
            <person name="Kruys A."/>
            <person name="Hutchinson M.I."/>
            <person name="Powell A.J."/>
            <person name="Barry K."/>
            <person name="Miller A.N."/>
            <person name="Grigoriev I.V."/>
            <person name="Debuchy R."/>
            <person name="Gladieux P."/>
            <person name="Hiltunen Thoren M."/>
            <person name="Johannesson H."/>
        </authorList>
    </citation>
    <scope>NUCLEOTIDE SEQUENCE</scope>
    <source>
        <strain evidence="1">CBS 123565</strain>
    </source>
</reference>
<dbReference type="EMBL" id="MU853408">
    <property type="protein sequence ID" value="KAK4134569.1"/>
    <property type="molecule type" value="Genomic_DNA"/>
</dbReference>